<dbReference type="EMBL" id="LSSL01000299">
    <property type="protein sequence ID" value="OLY84933.1"/>
    <property type="molecule type" value="Genomic_DNA"/>
</dbReference>
<dbReference type="GO" id="GO:0070485">
    <property type="term" value="P:dehydro-D-arabinono-1,4-lactone biosynthetic process"/>
    <property type="evidence" value="ECO:0007669"/>
    <property type="project" value="TreeGrafter"/>
</dbReference>
<dbReference type="STRING" id="133383.A0A1R0H740"/>
<keyword evidence="2" id="KW-1185">Reference proteome</keyword>
<comment type="caution">
    <text evidence="1">The sequence shown here is derived from an EMBL/GenBank/DDBJ whole genome shotgun (WGS) entry which is preliminary data.</text>
</comment>
<proteinExistence type="predicted"/>
<dbReference type="AlphaFoldDB" id="A0A1R0H740"/>
<dbReference type="InterPro" id="IPR020471">
    <property type="entry name" value="AKR"/>
</dbReference>
<dbReference type="Proteomes" id="UP000187455">
    <property type="component" value="Unassembled WGS sequence"/>
</dbReference>
<dbReference type="GO" id="GO:0005829">
    <property type="term" value="C:cytosol"/>
    <property type="evidence" value="ECO:0007669"/>
    <property type="project" value="TreeGrafter"/>
</dbReference>
<evidence type="ECO:0000313" key="2">
    <source>
        <dbReference type="Proteomes" id="UP000187455"/>
    </source>
</evidence>
<name>A0A1R0H740_9FUNG</name>
<gene>
    <name evidence="1" type="ORF">AYI68_g890</name>
</gene>
<reference evidence="1 2" key="1">
    <citation type="journal article" date="2016" name="Mol. Biol. Evol.">
        <title>Genome-Wide Survey of Gut Fungi (Harpellales) Reveals the First Horizontally Transferred Ubiquitin Gene from a Mosquito Host.</title>
        <authorList>
            <person name="Wang Y."/>
            <person name="White M.M."/>
            <person name="Kvist S."/>
            <person name="Moncalvo J.M."/>
        </authorList>
    </citation>
    <scope>NUCLEOTIDE SEQUENCE [LARGE SCALE GENOMIC DNA]</scope>
    <source>
        <strain evidence="1 2">ALG-7-W6</strain>
    </source>
</reference>
<accession>A0A1R0H740</accession>
<dbReference type="GO" id="GO:0045290">
    <property type="term" value="F:D-arabinose 1-dehydrogenase [NAD(P)+] activity"/>
    <property type="evidence" value="ECO:0007669"/>
    <property type="project" value="TreeGrafter"/>
</dbReference>
<evidence type="ECO:0000313" key="1">
    <source>
        <dbReference type="EMBL" id="OLY84933.1"/>
    </source>
</evidence>
<dbReference type="OrthoDB" id="5286008at2759"/>
<dbReference type="PANTHER" id="PTHR42686">
    <property type="entry name" value="GH17980P-RELATED"/>
    <property type="match status" value="1"/>
</dbReference>
<organism evidence="1 2">
    <name type="scientific">Smittium mucronatum</name>
    <dbReference type="NCBI Taxonomy" id="133383"/>
    <lineage>
        <taxon>Eukaryota</taxon>
        <taxon>Fungi</taxon>
        <taxon>Fungi incertae sedis</taxon>
        <taxon>Zoopagomycota</taxon>
        <taxon>Kickxellomycotina</taxon>
        <taxon>Harpellomycetes</taxon>
        <taxon>Harpellales</taxon>
        <taxon>Legeriomycetaceae</taxon>
        <taxon>Smittium</taxon>
    </lineage>
</organism>
<protein>
    <submittedName>
        <fullName evidence="1">L-galactose dehydrogenase</fullName>
    </submittedName>
</protein>
<dbReference type="PANTHER" id="PTHR42686:SF1">
    <property type="entry name" value="GH17980P-RELATED"/>
    <property type="match status" value="1"/>
</dbReference>
<sequence length="127" mass="13986">MGLLRSAGPPDWHPASQELKSAVSKCVDVCSQYNMELSDIAIRYAFEISFLLPKPQDAADGYVMGMLGADQVSKSLDALRHVTSSSQTNRSNKFNPEENSENICTAKVLEILKPFSNYTWESPPSDA</sequence>